<feature type="domain" description="BTB" evidence="3">
    <location>
        <begin position="86"/>
        <end position="158"/>
    </location>
</feature>
<dbReference type="PROSITE" id="PS50097">
    <property type="entry name" value="BTB"/>
    <property type="match status" value="1"/>
</dbReference>
<dbReference type="SUPFAM" id="SSF54695">
    <property type="entry name" value="POZ domain"/>
    <property type="match status" value="1"/>
</dbReference>
<evidence type="ECO:0000256" key="1">
    <source>
        <dbReference type="ARBA" id="ARBA00004906"/>
    </source>
</evidence>
<dbReference type="SMART" id="SM00225">
    <property type="entry name" value="BTB"/>
    <property type="match status" value="1"/>
</dbReference>
<evidence type="ECO:0000313" key="5">
    <source>
        <dbReference type="Proteomes" id="UP001633002"/>
    </source>
</evidence>
<sequence>MPVCSHCSQIVSCKTCNENHQPIFSVPRERIHEIDACSDCVHHLKRTLQERTKNVNNLKKTVMCLQEQLNFLRKLDPKPGSDKFKGDVTFVVETDRLPNELIQAHQFVLASKSPLFRSIFDPGMHEKLPATIHVYDSAAPVLRAMVNFCYTAEIAYNDEVTPERVLKISHKYDIPELKCHAETVLIQGINQDNLVQTMRLAHKHDSPALKNAAIAYFEAHFADVKNFVIDSLVR</sequence>
<dbReference type="PANTHER" id="PTHR24413">
    <property type="entry name" value="SPECKLE-TYPE POZ PROTEIN"/>
    <property type="match status" value="1"/>
</dbReference>
<organism evidence="4 5">
    <name type="scientific">Riccia sorocarpa</name>
    <dbReference type="NCBI Taxonomy" id="122646"/>
    <lineage>
        <taxon>Eukaryota</taxon>
        <taxon>Viridiplantae</taxon>
        <taxon>Streptophyta</taxon>
        <taxon>Embryophyta</taxon>
        <taxon>Marchantiophyta</taxon>
        <taxon>Marchantiopsida</taxon>
        <taxon>Marchantiidae</taxon>
        <taxon>Marchantiales</taxon>
        <taxon>Ricciaceae</taxon>
        <taxon>Riccia</taxon>
    </lineage>
</organism>
<evidence type="ECO:0000259" key="3">
    <source>
        <dbReference type="PROSITE" id="PS50097"/>
    </source>
</evidence>
<dbReference type="InterPro" id="IPR011333">
    <property type="entry name" value="SKP1/BTB/POZ_sf"/>
</dbReference>
<evidence type="ECO:0000256" key="2">
    <source>
        <dbReference type="SAM" id="Coils"/>
    </source>
</evidence>
<proteinExistence type="predicted"/>
<dbReference type="AlphaFoldDB" id="A0ABD3H2R6"/>
<dbReference type="EMBL" id="JBJQOH010000006">
    <property type="protein sequence ID" value="KAL3684695.1"/>
    <property type="molecule type" value="Genomic_DNA"/>
</dbReference>
<feature type="coiled-coil region" evidence="2">
    <location>
        <begin position="41"/>
        <end position="75"/>
    </location>
</feature>
<dbReference type="Gene3D" id="3.30.710.10">
    <property type="entry name" value="Potassium Channel Kv1.1, Chain A"/>
    <property type="match status" value="1"/>
</dbReference>
<keyword evidence="5" id="KW-1185">Reference proteome</keyword>
<gene>
    <name evidence="4" type="ORF">R1sor_002717</name>
</gene>
<comment type="caution">
    <text evidence="4">The sequence shown here is derived from an EMBL/GenBank/DDBJ whole genome shotgun (WGS) entry which is preliminary data.</text>
</comment>
<dbReference type="Pfam" id="PF00651">
    <property type="entry name" value="BTB"/>
    <property type="match status" value="1"/>
</dbReference>
<comment type="pathway">
    <text evidence="1">Protein modification; protein ubiquitination.</text>
</comment>
<dbReference type="CDD" id="cd18186">
    <property type="entry name" value="BTB_POZ_ZBTB_KLHL-like"/>
    <property type="match status" value="1"/>
</dbReference>
<dbReference type="Proteomes" id="UP001633002">
    <property type="component" value="Unassembled WGS sequence"/>
</dbReference>
<evidence type="ECO:0000313" key="4">
    <source>
        <dbReference type="EMBL" id="KAL3684695.1"/>
    </source>
</evidence>
<dbReference type="CDD" id="cd14733">
    <property type="entry name" value="BACK"/>
    <property type="match status" value="1"/>
</dbReference>
<keyword evidence="2" id="KW-0175">Coiled coil</keyword>
<name>A0ABD3H2R6_9MARC</name>
<accession>A0ABD3H2R6</accession>
<protein>
    <recommendedName>
        <fullName evidence="3">BTB domain-containing protein</fullName>
    </recommendedName>
</protein>
<reference evidence="4 5" key="1">
    <citation type="submission" date="2024-09" db="EMBL/GenBank/DDBJ databases">
        <title>Chromosome-scale assembly of Riccia sorocarpa.</title>
        <authorList>
            <person name="Paukszto L."/>
        </authorList>
    </citation>
    <scope>NUCLEOTIDE SEQUENCE [LARGE SCALE GENOMIC DNA]</scope>
    <source>
        <strain evidence="4">LP-2024</strain>
        <tissue evidence="4">Aerial parts of the thallus</tissue>
    </source>
</reference>
<dbReference type="InterPro" id="IPR000210">
    <property type="entry name" value="BTB/POZ_dom"/>
</dbReference>